<evidence type="ECO:0000313" key="10">
    <source>
        <dbReference type="Proteomes" id="UP000600865"/>
    </source>
</evidence>
<dbReference type="InterPro" id="IPR001631">
    <property type="entry name" value="TopoI"/>
</dbReference>
<dbReference type="GO" id="GO:0003917">
    <property type="term" value="F:DNA topoisomerase type I (single strand cut, ATP-independent) activity"/>
    <property type="evidence" value="ECO:0007669"/>
    <property type="project" value="UniProtKB-EC"/>
</dbReference>
<comment type="caution">
    <text evidence="9">The sequence shown here is derived from an EMBL/GenBank/DDBJ whole genome shotgun (WGS) entry which is preliminary data.</text>
</comment>
<dbReference type="RefSeq" id="WP_189585166.1">
    <property type="nucleotide sequence ID" value="NZ_BMYV01000002.1"/>
</dbReference>
<evidence type="ECO:0000256" key="2">
    <source>
        <dbReference type="ARBA" id="ARBA00006645"/>
    </source>
</evidence>
<comment type="catalytic activity">
    <reaction evidence="1">
        <text>ATP-independent breakage of single-stranded DNA, followed by passage and rejoining.</text>
        <dbReference type="EC" id="5.6.2.1"/>
    </reaction>
</comment>
<reference evidence="9 10" key="1">
    <citation type="journal article" date="2014" name="Int. J. Syst. Evol. Microbiol.">
        <title>Complete genome sequence of Corynebacterium casei LMG S-19264T (=DSM 44701T), isolated from a smear-ripened cheese.</title>
        <authorList>
            <consortium name="US DOE Joint Genome Institute (JGI-PGF)"/>
            <person name="Walter F."/>
            <person name="Albersmeier A."/>
            <person name="Kalinowski J."/>
            <person name="Ruckert C."/>
        </authorList>
    </citation>
    <scope>NUCLEOTIDE SEQUENCE [LARGE SCALE GENOMIC DNA]</scope>
    <source>
        <strain evidence="9 10">KCTC 23968</strain>
    </source>
</reference>
<dbReference type="AlphaFoldDB" id="A0A918KNS8"/>
<evidence type="ECO:0000256" key="3">
    <source>
        <dbReference type="ARBA" id="ARBA00012891"/>
    </source>
</evidence>
<keyword evidence="10" id="KW-1185">Reference proteome</keyword>
<organism evidence="9 10">
    <name type="scientific">Litorimonas cladophorae</name>
    <dbReference type="NCBI Taxonomy" id="1220491"/>
    <lineage>
        <taxon>Bacteria</taxon>
        <taxon>Pseudomonadati</taxon>
        <taxon>Pseudomonadota</taxon>
        <taxon>Alphaproteobacteria</taxon>
        <taxon>Maricaulales</taxon>
        <taxon>Robiginitomaculaceae</taxon>
    </lineage>
</organism>
<keyword evidence="6" id="KW-0413">Isomerase</keyword>
<name>A0A918KNS8_9PROT</name>
<evidence type="ECO:0000256" key="5">
    <source>
        <dbReference type="ARBA" id="ARBA00023125"/>
    </source>
</evidence>
<dbReference type="InterPro" id="IPR014711">
    <property type="entry name" value="TopoI_cat_a-hlx-sub_euk"/>
</dbReference>
<dbReference type="Gene3D" id="3.30.66.10">
    <property type="entry name" value="DNA topoisomerase I domain"/>
    <property type="match status" value="1"/>
</dbReference>
<feature type="domain" description="DNA topoisomerase I catalytic core eukaryotic-type" evidence="7">
    <location>
        <begin position="95"/>
        <end position="256"/>
    </location>
</feature>
<dbReference type="SUPFAM" id="SSF55869">
    <property type="entry name" value="DNA topoisomerase I domain"/>
    <property type="match status" value="1"/>
</dbReference>
<evidence type="ECO:0000259" key="7">
    <source>
        <dbReference type="Pfam" id="PF01028"/>
    </source>
</evidence>
<comment type="similarity">
    <text evidence="2">Belongs to the type IB topoisomerase family.</text>
</comment>
<sequence length="334" mass="37925">MTTQIDCLPRSLRYSSDSEPGFSSTTRGKTRKFFDPKGNQVSDTKQLARLNGLAIPPAYEDIWICRDARGHLQMTGRDVAGRKQYRYHEDWSTFRAKQKYNALPAFGAHLPKLRRRVSRDLRRSDVDSRFVTAALVRLIDAAALRIGNAAYTDSNNSYGATTLRQKHIKLSETSVKLDFRAKGGKRVRKVIKDRTLNRVLESIDDLPGRDIFQYVNANGDVSRIDSSQVNEYLGENFTAKTFRTWHGTVAAFTAAEKPDGRVTLKLMSEAAAKRLHNTPSICRSSYIHPAVIKLAELESQELEDTFCELRQTTQRMPGLKAYERRCLNLISTQF</sequence>
<proteinExistence type="inferred from homology"/>
<gene>
    <name evidence="9" type="ORF">GCM10011309_20130</name>
</gene>
<dbReference type="Pfam" id="PF21338">
    <property type="entry name" value="Top1B_N_bact"/>
    <property type="match status" value="1"/>
</dbReference>
<dbReference type="PROSITE" id="PS52038">
    <property type="entry name" value="TOPO_IB_2"/>
    <property type="match status" value="1"/>
</dbReference>
<evidence type="ECO:0000256" key="6">
    <source>
        <dbReference type="ARBA" id="ARBA00023235"/>
    </source>
</evidence>
<dbReference type="Gene3D" id="1.10.132.120">
    <property type="match status" value="1"/>
</dbReference>
<dbReference type="InterPro" id="IPR011010">
    <property type="entry name" value="DNA_brk_join_enz"/>
</dbReference>
<evidence type="ECO:0000259" key="8">
    <source>
        <dbReference type="Pfam" id="PF21338"/>
    </source>
</evidence>
<dbReference type="InterPro" id="IPR049331">
    <property type="entry name" value="Top1B_N_bact"/>
</dbReference>
<dbReference type="Pfam" id="PF01028">
    <property type="entry name" value="Topoisom_I"/>
    <property type="match status" value="1"/>
</dbReference>
<keyword evidence="4" id="KW-0799">Topoisomerase</keyword>
<dbReference type="SUPFAM" id="SSF56349">
    <property type="entry name" value="DNA breaking-rejoining enzymes"/>
    <property type="match status" value="1"/>
</dbReference>
<dbReference type="GO" id="GO:0003677">
    <property type="term" value="F:DNA binding"/>
    <property type="evidence" value="ECO:0007669"/>
    <property type="project" value="UniProtKB-KW"/>
</dbReference>
<dbReference type="InterPro" id="IPR013500">
    <property type="entry name" value="TopoI_cat_euk"/>
</dbReference>
<dbReference type="Proteomes" id="UP000600865">
    <property type="component" value="Unassembled WGS sequence"/>
</dbReference>
<accession>A0A918KNS8</accession>
<dbReference type="Gene3D" id="3.90.15.10">
    <property type="entry name" value="Topoisomerase I, Chain A, domain 3"/>
    <property type="match status" value="1"/>
</dbReference>
<feature type="domain" description="DNA topoisomerase IB N-terminal" evidence="8">
    <location>
        <begin position="33"/>
        <end position="78"/>
    </location>
</feature>
<dbReference type="PANTHER" id="PTHR10290:SF3">
    <property type="entry name" value="DNA TOPOISOMERASE 1"/>
    <property type="match status" value="1"/>
</dbReference>
<dbReference type="EMBL" id="BMYV01000002">
    <property type="protein sequence ID" value="GGX70065.1"/>
    <property type="molecule type" value="Genomic_DNA"/>
</dbReference>
<evidence type="ECO:0000256" key="1">
    <source>
        <dbReference type="ARBA" id="ARBA00000213"/>
    </source>
</evidence>
<dbReference type="PRINTS" id="PR00416">
    <property type="entry name" value="EUTPISMRASEI"/>
</dbReference>
<dbReference type="EC" id="5.6.2.1" evidence="3"/>
<dbReference type="PANTHER" id="PTHR10290">
    <property type="entry name" value="DNA TOPOISOMERASE I"/>
    <property type="match status" value="1"/>
</dbReference>
<dbReference type="InterPro" id="IPR035447">
    <property type="entry name" value="DNA_topo_I_N_sf"/>
</dbReference>
<evidence type="ECO:0000313" key="9">
    <source>
        <dbReference type="EMBL" id="GGX70065.1"/>
    </source>
</evidence>
<dbReference type="InterPro" id="IPR051062">
    <property type="entry name" value="Topoisomerase_IB"/>
</dbReference>
<protein>
    <recommendedName>
        <fullName evidence="3">DNA topoisomerase</fullName>
        <ecNumber evidence="3">5.6.2.1</ecNumber>
    </recommendedName>
</protein>
<evidence type="ECO:0000256" key="4">
    <source>
        <dbReference type="ARBA" id="ARBA00023029"/>
    </source>
</evidence>
<dbReference type="GO" id="GO:0006265">
    <property type="term" value="P:DNA topological change"/>
    <property type="evidence" value="ECO:0007669"/>
    <property type="project" value="InterPro"/>
</dbReference>
<keyword evidence="5" id="KW-0238">DNA-binding</keyword>